<keyword evidence="1" id="KW-0812">Transmembrane</keyword>
<dbReference type="Proteomes" id="UP001165090">
    <property type="component" value="Unassembled WGS sequence"/>
</dbReference>
<sequence>MGVHSRELRASFHVKSCAGPAGYVPHPDLPSIDLAIGSLLVGKTPIKNARFSRKQISWTQQSPQKFTSGLLFLEHGPRGAELHGRIYQGATAKDAVAHDVVGTLVKPAEYSLMLTRSEFDVGVDPETVPSSEWHQGPTLRCSFELPDDGHLPTPKVELDGQDITAFTVVDVDPDSGALVYTFTLDDGMKGYSYKAGSLRFDTRTLSTNGSGWLKKEVGRPTGYLCRAKALLVPGNNADSDAPLDDGPILDPSLSVKELLTLVPDETVDAAANDMLMRNLRWAMGQHPRQRKWLEEVLGLQAPAIGDAEQLRIAEQDLSWYQDVFAVPYVTNLLQFYTGPKAPSNKLAELQAKRLNVHLQHDIPRTPGFQRQHHAISIEALKEVKPRLRDYIRDGGEAWAKRLYDELTTGPMFVQNVNRISAAAGQPHAMDAVNAFSTLLTALQPTGELARQYYNAIFTGVLVANITNTRPSLQSRETLEAWLPDILKALLLKMANGDIDNAPVSAAQAQDAYNEMINEGAAFVSAVANVFMAINNCKLVKFARLAEDGFSTVAREYPRLAFLGKSLLLVGWVYGLINTILTLVHGGMNQMDGLRKAQFATQCVQIGVMAFDAATIGYEGILAIGESKVFTALKGCITRFTASEVDNAANNAVELKTIFEYFVDEGYASPEELAHLAGADVMDYGTLASKHLTLVARNASAETSVLSKIWEGANVVFKSVGAVASILMAVWAGLSLFKGLSQKGNTQKVFESASFITNGLFALSIVGGLIWNSVSWIPIVGGAIALIGVIFEIVHLFVPEESGPEHFMRTVGAPFARNLLEAGRTRFMREVYWTDSNIVLFHDAVPHGVDICWQAGYGIVNMRFLNEARNPIMPELQDSARHDGWIAPDYSDHATGTAAAALTGIQFSGSQKYGIVNMRLRTESSPYWNDWMTRDETDKHAEFSTPLFSPSKIQGIVLWREGGRGLTDASILYGDGQRTPYAFELRSDVLTTTCSFSKDKQPFGLEILWEGGSGITNLRMLGEDGQAILPTGGGFSMDGYGEGWFTSREGGTLLKSAIAESPLDGLQFSASEDYGIVNMRGHRTDAWAWESWMTPDEDDKAEQPLSAQRIAKAFKDLVIWWCEDKGLMDASFAYASVPA</sequence>
<evidence type="ECO:0000313" key="2">
    <source>
        <dbReference type="EMBL" id="GLI60872.1"/>
    </source>
</evidence>
<protein>
    <submittedName>
        <fullName evidence="2">Uncharacterized protein</fullName>
    </submittedName>
</protein>
<comment type="caution">
    <text evidence="2">The sequence shown here is derived from an EMBL/GenBank/DDBJ whole genome shotgun (WGS) entry which is preliminary data.</text>
</comment>
<name>A0ABQ5RTE0_9CHLO</name>
<feature type="transmembrane region" description="Helical" evidence="1">
    <location>
        <begin position="775"/>
        <end position="797"/>
    </location>
</feature>
<organism evidence="2 3">
    <name type="scientific">Volvox africanus</name>
    <dbReference type="NCBI Taxonomy" id="51714"/>
    <lineage>
        <taxon>Eukaryota</taxon>
        <taxon>Viridiplantae</taxon>
        <taxon>Chlorophyta</taxon>
        <taxon>core chlorophytes</taxon>
        <taxon>Chlorophyceae</taxon>
        <taxon>CS clade</taxon>
        <taxon>Chlamydomonadales</taxon>
        <taxon>Volvocaceae</taxon>
        <taxon>Volvox</taxon>
    </lineage>
</organism>
<evidence type="ECO:0000313" key="3">
    <source>
        <dbReference type="Proteomes" id="UP001165090"/>
    </source>
</evidence>
<feature type="transmembrane region" description="Helical" evidence="1">
    <location>
        <begin position="714"/>
        <end position="736"/>
    </location>
</feature>
<keyword evidence="1" id="KW-0472">Membrane</keyword>
<keyword evidence="1" id="KW-1133">Transmembrane helix</keyword>
<accession>A0ABQ5RTE0</accession>
<dbReference type="EMBL" id="BSDZ01000008">
    <property type="protein sequence ID" value="GLI60872.1"/>
    <property type="molecule type" value="Genomic_DNA"/>
</dbReference>
<keyword evidence="3" id="KW-1185">Reference proteome</keyword>
<gene>
    <name evidence="2" type="ORF">VaNZ11_003089</name>
</gene>
<reference evidence="2 3" key="1">
    <citation type="journal article" date="2023" name="IScience">
        <title>Expanded male sex-determining region conserved during the evolution of homothallism in the green alga Volvox.</title>
        <authorList>
            <person name="Yamamoto K."/>
            <person name="Matsuzaki R."/>
            <person name="Mahakham W."/>
            <person name="Heman W."/>
            <person name="Sekimoto H."/>
            <person name="Kawachi M."/>
            <person name="Minakuchi Y."/>
            <person name="Toyoda A."/>
            <person name="Nozaki H."/>
        </authorList>
    </citation>
    <scope>NUCLEOTIDE SEQUENCE [LARGE SCALE GENOMIC DNA]</scope>
    <source>
        <strain evidence="2 3">NIES-4468</strain>
    </source>
</reference>
<feature type="transmembrane region" description="Helical" evidence="1">
    <location>
        <begin position="748"/>
        <end position="769"/>
    </location>
</feature>
<evidence type="ECO:0000256" key="1">
    <source>
        <dbReference type="SAM" id="Phobius"/>
    </source>
</evidence>
<proteinExistence type="predicted"/>